<sequence length="154" mass="16795">MVGGRHSDEEWKGTQEGEVEEGDEHVREGRLVITLSDYCVYDRLSRRSERLITPVYQPVRKSLLTLRWNSGNKGGVGGPGGNGGDGGVELDKMVVEKVEWWCRQGSSGGDEHSDSGGVGGTVVVVVLKLVEAGWLVGWLVGGRRNVGEVSWWCQ</sequence>
<feature type="region of interest" description="Disordered" evidence="1">
    <location>
        <begin position="1"/>
        <end position="24"/>
    </location>
</feature>
<accession>A0AAE1P686</accession>
<reference evidence="2" key="1">
    <citation type="submission" date="2023-11" db="EMBL/GenBank/DDBJ databases">
        <title>Genome assemblies of two species of porcelain crab, Petrolisthes cinctipes and Petrolisthes manimaculis (Anomura: Porcellanidae).</title>
        <authorList>
            <person name="Angst P."/>
        </authorList>
    </citation>
    <scope>NUCLEOTIDE SEQUENCE</scope>
    <source>
        <strain evidence="2">PB745_02</strain>
        <tissue evidence="2">Gill</tissue>
    </source>
</reference>
<proteinExistence type="predicted"/>
<evidence type="ECO:0000313" key="3">
    <source>
        <dbReference type="Proteomes" id="UP001292094"/>
    </source>
</evidence>
<feature type="compositionally biased region" description="Basic and acidic residues" evidence="1">
    <location>
        <begin position="1"/>
        <end position="15"/>
    </location>
</feature>
<dbReference type="EMBL" id="JAWZYT010002769">
    <property type="protein sequence ID" value="KAK4302198.1"/>
    <property type="molecule type" value="Genomic_DNA"/>
</dbReference>
<comment type="caution">
    <text evidence="2">The sequence shown here is derived from an EMBL/GenBank/DDBJ whole genome shotgun (WGS) entry which is preliminary data.</text>
</comment>
<protein>
    <submittedName>
        <fullName evidence="2">Uncharacterized protein</fullName>
    </submittedName>
</protein>
<evidence type="ECO:0000313" key="2">
    <source>
        <dbReference type="EMBL" id="KAK4302198.1"/>
    </source>
</evidence>
<evidence type="ECO:0000256" key="1">
    <source>
        <dbReference type="SAM" id="MobiDB-lite"/>
    </source>
</evidence>
<organism evidence="2 3">
    <name type="scientific">Petrolisthes manimaculis</name>
    <dbReference type="NCBI Taxonomy" id="1843537"/>
    <lineage>
        <taxon>Eukaryota</taxon>
        <taxon>Metazoa</taxon>
        <taxon>Ecdysozoa</taxon>
        <taxon>Arthropoda</taxon>
        <taxon>Crustacea</taxon>
        <taxon>Multicrustacea</taxon>
        <taxon>Malacostraca</taxon>
        <taxon>Eumalacostraca</taxon>
        <taxon>Eucarida</taxon>
        <taxon>Decapoda</taxon>
        <taxon>Pleocyemata</taxon>
        <taxon>Anomura</taxon>
        <taxon>Galatheoidea</taxon>
        <taxon>Porcellanidae</taxon>
        <taxon>Petrolisthes</taxon>
    </lineage>
</organism>
<dbReference type="Proteomes" id="UP001292094">
    <property type="component" value="Unassembled WGS sequence"/>
</dbReference>
<dbReference type="AlphaFoldDB" id="A0AAE1P686"/>
<name>A0AAE1P686_9EUCA</name>
<keyword evidence="3" id="KW-1185">Reference proteome</keyword>
<gene>
    <name evidence="2" type="ORF">Pmani_025695</name>
</gene>